<dbReference type="AlphaFoldDB" id="A0AAD5JX73"/>
<sequence length="203" mass="23234">MPATAEKINNDNVYGWNTLMMTGSSDKKLVICIKKEKEPKIIQSKLAKWAKDEFKLEKVPGQQTISDILKKKMNLWAGQSTILILKSFETYTSRAAKYLDQSTGYWVNESPKMKAIEEVNYAKDINQLMITASGVDFISEKSLLSNLVFEKPDCASQMLYYDKYSYPCKNRDTNISNSYSSVIFEVILMTGELKRSVVIEYQL</sequence>
<accession>A0AAD5JX73</accession>
<reference evidence="1" key="1">
    <citation type="journal article" date="2022" name="IScience">
        <title>Evolution of zygomycete secretomes and the origins of terrestrial fungal ecologies.</title>
        <authorList>
            <person name="Chang Y."/>
            <person name="Wang Y."/>
            <person name="Mondo S."/>
            <person name="Ahrendt S."/>
            <person name="Andreopoulos W."/>
            <person name="Barry K."/>
            <person name="Beard J."/>
            <person name="Benny G.L."/>
            <person name="Blankenship S."/>
            <person name="Bonito G."/>
            <person name="Cuomo C."/>
            <person name="Desiro A."/>
            <person name="Gervers K.A."/>
            <person name="Hundley H."/>
            <person name="Kuo A."/>
            <person name="LaButti K."/>
            <person name="Lang B.F."/>
            <person name="Lipzen A."/>
            <person name="O'Donnell K."/>
            <person name="Pangilinan J."/>
            <person name="Reynolds N."/>
            <person name="Sandor L."/>
            <person name="Smith M.E."/>
            <person name="Tsang A."/>
            <person name="Grigoriev I.V."/>
            <person name="Stajich J.E."/>
            <person name="Spatafora J.W."/>
        </authorList>
    </citation>
    <scope>NUCLEOTIDE SEQUENCE</scope>
    <source>
        <strain evidence="1">RSA 2281</strain>
    </source>
</reference>
<proteinExistence type="predicted"/>
<protein>
    <submittedName>
        <fullName evidence="1">Uncharacterized protein</fullName>
    </submittedName>
</protein>
<reference evidence="1" key="2">
    <citation type="submission" date="2023-02" db="EMBL/GenBank/DDBJ databases">
        <authorList>
            <consortium name="DOE Joint Genome Institute"/>
            <person name="Mondo S.J."/>
            <person name="Chang Y."/>
            <person name="Wang Y."/>
            <person name="Ahrendt S."/>
            <person name="Andreopoulos W."/>
            <person name="Barry K."/>
            <person name="Beard J."/>
            <person name="Benny G.L."/>
            <person name="Blankenship S."/>
            <person name="Bonito G."/>
            <person name="Cuomo C."/>
            <person name="Desiro A."/>
            <person name="Gervers K.A."/>
            <person name="Hundley H."/>
            <person name="Kuo A."/>
            <person name="LaButti K."/>
            <person name="Lang B.F."/>
            <person name="Lipzen A."/>
            <person name="O'Donnell K."/>
            <person name="Pangilinan J."/>
            <person name="Reynolds N."/>
            <person name="Sandor L."/>
            <person name="Smith M.W."/>
            <person name="Tsang A."/>
            <person name="Grigoriev I.V."/>
            <person name="Stajich J.E."/>
            <person name="Spatafora J.W."/>
        </authorList>
    </citation>
    <scope>NUCLEOTIDE SEQUENCE</scope>
    <source>
        <strain evidence="1">RSA 2281</strain>
    </source>
</reference>
<evidence type="ECO:0000313" key="1">
    <source>
        <dbReference type="EMBL" id="KAI9258865.1"/>
    </source>
</evidence>
<comment type="caution">
    <text evidence="1">The sequence shown here is derived from an EMBL/GenBank/DDBJ whole genome shotgun (WGS) entry which is preliminary data.</text>
</comment>
<name>A0AAD5JX73_9FUNG</name>
<keyword evidence="2" id="KW-1185">Reference proteome</keyword>
<organism evidence="1 2">
    <name type="scientific">Phascolomyces articulosus</name>
    <dbReference type="NCBI Taxonomy" id="60185"/>
    <lineage>
        <taxon>Eukaryota</taxon>
        <taxon>Fungi</taxon>
        <taxon>Fungi incertae sedis</taxon>
        <taxon>Mucoromycota</taxon>
        <taxon>Mucoromycotina</taxon>
        <taxon>Mucoromycetes</taxon>
        <taxon>Mucorales</taxon>
        <taxon>Lichtheimiaceae</taxon>
        <taxon>Phascolomyces</taxon>
    </lineage>
</organism>
<dbReference type="EMBL" id="JAIXMP010000018">
    <property type="protein sequence ID" value="KAI9258865.1"/>
    <property type="molecule type" value="Genomic_DNA"/>
</dbReference>
<gene>
    <name evidence="1" type="ORF">BDA99DRAFT_538788</name>
</gene>
<evidence type="ECO:0000313" key="2">
    <source>
        <dbReference type="Proteomes" id="UP001209540"/>
    </source>
</evidence>
<dbReference type="Proteomes" id="UP001209540">
    <property type="component" value="Unassembled WGS sequence"/>
</dbReference>